<keyword evidence="11 15" id="KW-1133">Transmembrane helix</keyword>
<keyword evidence="5" id="KW-0597">Phosphoprotein</keyword>
<evidence type="ECO:0000256" key="13">
    <source>
        <dbReference type="ARBA" id="ARBA00023136"/>
    </source>
</evidence>
<keyword evidence="4" id="KW-1003">Cell membrane</keyword>
<dbReference type="CDD" id="cd06225">
    <property type="entry name" value="HAMP"/>
    <property type="match status" value="1"/>
</dbReference>
<sequence>MPIVRRIGLPERLLAILVLMAVIDFGANAVLFDRVSNFALRSDDAARIAENLTIASRALEAEAPARRPAMAEKLSSAHLALTWRPHLPHAVDALPLDRLRSQVLDAAPELAHNDPRFALRSISAPGSVSGVMRLSDGSGLVFHTQAREAWTLNVGQLAVFLLPTPLLALLAWVLFRATVRPLRALVAATGRVGAGAPEPLAESGPDEVRRLIRAFNRMQSRIHRQMVDRTQSMLAIGHDLRTPLARLRLRLDDAGIAPQDQADMVHDIDEMMHLLASLQAYVEGEGRQIPAERMDLAAMAMTLVDNACDQGHEAVYEGPDSLVIEARPVTLRRALGNLVDNAVHYGGSVEVHVARVVEQKGGEWAEVIVSDHGPGIPADRFEDVLQPFVRLDAARSRDTPGMGLGLAIVRRSIRAEGGSLTLANRAGGTGPDGTGPDGTGPDGAGPEGAPGGAASGLIVTVRLPLGPGQRPAASRK</sequence>
<evidence type="ECO:0000256" key="8">
    <source>
        <dbReference type="ARBA" id="ARBA00022741"/>
    </source>
</evidence>
<evidence type="ECO:0000256" key="3">
    <source>
        <dbReference type="ARBA" id="ARBA00012438"/>
    </source>
</evidence>
<dbReference type="PROSITE" id="PS50109">
    <property type="entry name" value="HIS_KIN"/>
    <property type="match status" value="1"/>
</dbReference>
<feature type="region of interest" description="Disordered" evidence="14">
    <location>
        <begin position="420"/>
        <end position="476"/>
    </location>
</feature>
<keyword evidence="10" id="KW-0067">ATP-binding</keyword>
<accession>A0ABQ6PBF0</accession>
<feature type="transmembrane region" description="Helical" evidence="15">
    <location>
        <begin position="157"/>
        <end position="175"/>
    </location>
</feature>
<keyword evidence="12" id="KW-0902">Two-component regulatory system</keyword>
<dbReference type="CDD" id="cd00075">
    <property type="entry name" value="HATPase"/>
    <property type="match status" value="1"/>
</dbReference>
<evidence type="ECO:0000256" key="4">
    <source>
        <dbReference type="ARBA" id="ARBA00022519"/>
    </source>
</evidence>
<evidence type="ECO:0000256" key="10">
    <source>
        <dbReference type="ARBA" id="ARBA00022840"/>
    </source>
</evidence>
<evidence type="ECO:0000256" key="7">
    <source>
        <dbReference type="ARBA" id="ARBA00022692"/>
    </source>
</evidence>
<dbReference type="Pfam" id="PF02518">
    <property type="entry name" value="HATPase_c"/>
    <property type="match status" value="1"/>
</dbReference>
<comment type="subcellular location">
    <subcellularLocation>
        <location evidence="2">Cell inner membrane</location>
        <topology evidence="2">Multi-pass membrane protein</topology>
    </subcellularLocation>
</comment>
<dbReference type="PANTHER" id="PTHR44936">
    <property type="entry name" value="SENSOR PROTEIN CREC"/>
    <property type="match status" value="1"/>
</dbReference>
<evidence type="ECO:0000259" key="17">
    <source>
        <dbReference type="PROSITE" id="PS50885"/>
    </source>
</evidence>
<dbReference type="InterPro" id="IPR036097">
    <property type="entry name" value="HisK_dim/P_sf"/>
</dbReference>
<evidence type="ECO:0000313" key="19">
    <source>
        <dbReference type="Proteomes" id="UP001187221"/>
    </source>
</evidence>
<dbReference type="EMBL" id="BTFW01000001">
    <property type="protein sequence ID" value="GMM61707.1"/>
    <property type="molecule type" value="Genomic_DNA"/>
</dbReference>
<dbReference type="InterPro" id="IPR003594">
    <property type="entry name" value="HATPase_dom"/>
</dbReference>
<feature type="domain" description="HAMP" evidence="17">
    <location>
        <begin position="176"/>
        <end position="227"/>
    </location>
</feature>
<feature type="transmembrane region" description="Helical" evidence="15">
    <location>
        <begin position="12"/>
        <end position="32"/>
    </location>
</feature>
<evidence type="ECO:0000259" key="16">
    <source>
        <dbReference type="PROSITE" id="PS50109"/>
    </source>
</evidence>
<protein>
    <recommendedName>
        <fullName evidence="3">histidine kinase</fullName>
        <ecNumber evidence="3">2.7.13.3</ecNumber>
    </recommendedName>
</protein>
<dbReference type="SMART" id="SM00387">
    <property type="entry name" value="HATPase_c"/>
    <property type="match status" value="1"/>
</dbReference>
<feature type="compositionally biased region" description="Gly residues" evidence="14">
    <location>
        <begin position="427"/>
        <end position="454"/>
    </location>
</feature>
<dbReference type="InterPro" id="IPR004358">
    <property type="entry name" value="Sig_transdc_His_kin-like_C"/>
</dbReference>
<dbReference type="SUPFAM" id="SSF158472">
    <property type="entry name" value="HAMP domain-like"/>
    <property type="match status" value="1"/>
</dbReference>
<dbReference type="Pfam" id="PF00672">
    <property type="entry name" value="HAMP"/>
    <property type="match status" value="1"/>
</dbReference>
<keyword evidence="4" id="KW-0997">Cell inner membrane</keyword>
<keyword evidence="9" id="KW-0418">Kinase</keyword>
<dbReference type="SMART" id="SM00304">
    <property type="entry name" value="HAMP"/>
    <property type="match status" value="1"/>
</dbReference>
<dbReference type="PANTHER" id="PTHR44936:SF5">
    <property type="entry name" value="SENSOR HISTIDINE KINASE ENVZ"/>
    <property type="match status" value="1"/>
</dbReference>
<gene>
    <name evidence="18" type="ORF">NUTIK01_24840</name>
</gene>
<keyword evidence="8" id="KW-0547">Nucleotide-binding</keyword>
<evidence type="ECO:0000256" key="2">
    <source>
        <dbReference type="ARBA" id="ARBA00004429"/>
    </source>
</evidence>
<keyword evidence="7 15" id="KW-0812">Transmembrane</keyword>
<reference evidence="18 19" key="1">
    <citation type="submission" date="2023-06" db="EMBL/GenBank/DDBJ databases">
        <title>Draft genome sequence of Novosphingobium sp. strain IK01.</title>
        <authorList>
            <person name="Hatamoto M."/>
            <person name="Ikarashi T."/>
            <person name="Yamaguchi T."/>
        </authorList>
    </citation>
    <scope>NUCLEOTIDE SEQUENCE [LARGE SCALE GENOMIC DNA]</scope>
    <source>
        <strain evidence="18 19">IK01</strain>
    </source>
</reference>
<comment type="caution">
    <text evidence="18">The sequence shown here is derived from an EMBL/GenBank/DDBJ whole genome shotgun (WGS) entry which is preliminary data.</text>
</comment>
<dbReference type="Gene3D" id="1.10.287.130">
    <property type="match status" value="1"/>
</dbReference>
<evidence type="ECO:0000256" key="5">
    <source>
        <dbReference type="ARBA" id="ARBA00022553"/>
    </source>
</evidence>
<evidence type="ECO:0000256" key="9">
    <source>
        <dbReference type="ARBA" id="ARBA00022777"/>
    </source>
</evidence>
<dbReference type="InterPro" id="IPR005467">
    <property type="entry name" value="His_kinase_dom"/>
</dbReference>
<evidence type="ECO:0000256" key="1">
    <source>
        <dbReference type="ARBA" id="ARBA00000085"/>
    </source>
</evidence>
<evidence type="ECO:0000256" key="11">
    <source>
        <dbReference type="ARBA" id="ARBA00022989"/>
    </source>
</evidence>
<evidence type="ECO:0000256" key="6">
    <source>
        <dbReference type="ARBA" id="ARBA00022679"/>
    </source>
</evidence>
<evidence type="ECO:0000256" key="12">
    <source>
        <dbReference type="ARBA" id="ARBA00023012"/>
    </source>
</evidence>
<name>A0ABQ6PBF0_9SPHN</name>
<evidence type="ECO:0000256" key="15">
    <source>
        <dbReference type="SAM" id="Phobius"/>
    </source>
</evidence>
<dbReference type="PRINTS" id="PR00344">
    <property type="entry name" value="BCTRLSENSOR"/>
</dbReference>
<feature type="domain" description="Histidine kinase" evidence="16">
    <location>
        <begin position="235"/>
        <end position="429"/>
    </location>
</feature>
<evidence type="ECO:0000313" key="18">
    <source>
        <dbReference type="EMBL" id="GMM61707.1"/>
    </source>
</evidence>
<keyword evidence="19" id="KW-1185">Reference proteome</keyword>
<dbReference type="Proteomes" id="UP001187221">
    <property type="component" value="Unassembled WGS sequence"/>
</dbReference>
<organism evidence="18 19">
    <name type="scientific">Novosphingobium pituita</name>
    <dbReference type="NCBI Taxonomy" id="3056842"/>
    <lineage>
        <taxon>Bacteria</taxon>
        <taxon>Pseudomonadati</taxon>
        <taxon>Pseudomonadota</taxon>
        <taxon>Alphaproteobacteria</taxon>
        <taxon>Sphingomonadales</taxon>
        <taxon>Sphingomonadaceae</taxon>
        <taxon>Novosphingobium</taxon>
    </lineage>
</organism>
<dbReference type="SUPFAM" id="SSF47384">
    <property type="entry name" value="Homodimeric domain of signal transducing histidine kinase"/>
    <property type="match status" value="1"/>
</dbReference>
<keyword evidence="6" id="KW-0808">Transferase</keyword>
<dbReference type="SUPFAM" id="SSF55874">
    <property type="entry name" value="ATPase domain of HSP90 chaperone/DNA topoisomerase II/histidine kinase"/>
    <property type="match status" value="1"/>
</dbReference>
<dbReference type="InterPro" id="IPR036890">
    <property type="entry name" value="HATPase_C_sf"/>
</dbReference>
<evidence type="ECO:0000256" key="14">
    <source>
        <dbReference type="SAM" id="MobiDB-lite"/>
    </source>
</evidence>
<dbReference type="Gene3D" id="3.30.565.10">
    <property type="entry name" value="Histidine kinase-like ATPase, C-terminal domain"/>
    <property type="match status" value="1"/>
</dbReference>
<dbReference type="EC" id="2.7.13.3" evidence="3"/>
<dbReference type="PROSITE" id="PS50885">
    <property type="entry name" value="HAMP"/>
    <property type="match status" value="1"/>
</dbReference>
<proteinExistence type="predicted"/>
<dbReference type="InterPro" id="IPR050980">
    <property type="entry name" value="2C_sensor_his_kinase"/>
</dbReference>
<keyword evidence="13 15" id="KW-0472">Membrane</keyword>
<comment type="catalytic activity">
    <reaction evidence="1">
        <text>ATP + protein L-histidine = ADP + protein N-phospho-L-histidine.</text>
        <dbReference type="EC" id="2.7.13.3"/>
    </reaction>
</comment>
<dbReference type="InterPro" id="IPR003660">
    <property type="entry name" value="HAMP_dom"/>
</dbReference>